<protein>
    <submittedName>
        <fullName evidence="2">MFS domain-containing protein</fullName>
    </submittedName>
</protein>
<organism evidence="1 2">
    <name type="scientific">Rhabditophanes sp. KR3021</name>
    <dbReference type="NCBI Taxonomy" id="114890"/>
    <lineage>
        <taxon>Eukaryota</taxon>
        <taxon>Metazoa</taxon>
        <taxon>Ecdysozoa</taxon>
        <taxon>Nematoda</taxon>
        <taxon>Chromadorea</taxon>
        <taxon>Rhabditida</taxon>
        <taxon>Tylenchina</taxon>
        <taxon>Panagrolaimomorpha</taxon>
        <taxon>Strongyloidoidea</taxon>
        <taxon>Alloionematidae</taxon>
        <taxon>Rhabditophanes</taxon>
    </lineage>
</organism>
<name>A0AC35U126_9BILA</name>
<sequence length="568" mass="62741">MERNKETNIVVSQGTLKNTNDAEVPLMEKPEKLKFRNFYNLKSRRFQMMLCLMIGFSFMSYARINLSITMPCMINSTAVALLTKNETGGSSSFFKSDTPHKCSAVRQNTSLDSSTPIVNDYGGSFIWSSSVQDRIFSGTFWGALVTVLPAGYIADRTSTRTMLLFSGLIYGVSSLVFPYIAETFGEEGVFASRIVMGLGEGMVIPAANTLMTRWIPGTERGIAASMLTSGNQIAGAFGSAASATFCKSSIGWPGVFYCIALGLLIWIFIWRITVQGGPEKARWIDREEADYLEPILGPAREERRKNSKLPIPWRDMIVCIPLYIVFTSQFTGNILVIIFQIYLPTFLKEALFLSVTDNGIYSAIPHILQLVTKMLYSSLMERLQKKNIITATTSCKISQLVSGVGVFLCFVLIPYTIDCGRPWITVGLFTVAACFFGVSICGFYTSMLSLSPAHTGTLSSISMTVAILGRIATPFIIGQFRIKGEVDEWIPIFWYSGGIWLINSIFFSFLSTAKPQNWKSVAVVKKDKKSKTSKGAVVDEHADLASIPLAPMSDYKGSVLTLNIPDNF</sequence>
<accession>A0AC35U126</accession>
<evidence type="ECO:0000313" key="1">
    <source>
        <dbReference type="Proteomes" id="UP000095286"/>
    </source>
</evidence>
<dbReference type="Proteomes" id="UP000095286">
    <property type="component" value="Unplaced"/>
</dbReference>
<reference evidence="2" key="1">
    <citation type="submission" date="2016-11" db="UniProtKB">
        <authorList>
            <consortium name="WormBaseParasite"/>
        </authorList>
    </citation>
    <scope>IDENTIFICATION</scope>
    <source>
        <strain evidence="2">KR3021</strain>
    </source>
</reference>
<evidence type="ECO:0000313" key="2">
    <source>
        <dbReference type="WBParaSite" id="RSKR_0000651600.1"/>
    </source>
</evidence>
<proteinExistence type="predicted"/>
<dbReference type="WBParaSite" id="RSKR_0000651600.1">
    <property type="protein sequence ID" value="RSKR_0000651600.1"/>
    <property type="gene ID" value="RSKR_0000651600"/>
</dbReference>